<reference evidence="2" key="1">
    <citation type="submission" date="2022-01" db="EMBL/GenBank/DDBJ databases">
        <title>Genome Sequence Resource for Two Populations of Ditylenchus destructor, the Migratory Endoparasitic Phytonematode.</title>
        <authorList>
            <person name="Zhang H."/>
            <person name="Lin R."/>
            <person name="Xie B."/>
        </authorList>
    </citation>
    <scope>NUCLEOTIDE SEQUENCE</scope>
    <source>
        <strain evidence="2">BazhouSP</strain>
    </source>
</reference>
<accession>A0AAD4MMM1</accession>
<dbReference type="AlphaFoldDB" id="A0AAD4MMM1"/>
<name>A0AAD4MMM1_9BILA</name>
<feature type="transmembrane region" description="Helical" evidence="1">
    <location>
        <begin position="121"/>
        <end position="140"/>
    </location>
</feature>
<keyword evidence="1" id="KW-1133">Transmembrane helix</keyword>
<dbReference type="Proteomes" id="UP001201812">
    <property type="component" value="Unassembled WGS sequence"/>
</dbReference>
<keyword evidence="1" id="KW-0812">Transmembrane</keyword>
<keyword evidence="1" id="KW-0472">Membrane</keyword>
<gene>
    <name evidence="2" type="ORF">DdX_19757</name>
</gene>
<evidence type="ECO:0000256" key="1">
    <source>
        <dbReference type="SAM" id="Phobius"/>
    </source>
</evidence>
<comment type="caution">
    <text evidence="2">The sequence shown here is derived from an EMBL/GenBank/DDBJ whole genome shotgun (WGS) entry which is preliminary data.</text>
</comment>
<keyword evidence="3" id="KW-1185">Reference proteome</keyword>
<sequence>MENVNEPRSAIINLNLANDENYLEQWMPDDLFEWCSATLYFFYPVVMATTNIQVLLSIPYEYGLCLALALAYPFYRILPRLVALEQRWRGWAELTDWFGWEYELYVSHVYAIFGLLMQLRLPFATIMISLGSVGVLYYLTDDDAERNFSARLKRAVLHLMSLFAYFWWHDAVKEGALYEVRKLSLDRCLWWILFFACSLETVERVLIRLLPGFADNGNHR</sequence>
<organism evidence="2 3">
    <name type="scientific">Ditylenchus destructor</name>
    <dbReference type="NCBI Taxonomy" id="166010"/>
    <lineage>
        <taxon>Eukaryota</taxon>
        <taxon>Metazoa</taxon>
        <taxon>Ecdysozoa</taxon>
        <taxon>Nematoda</taxon>
        <taxon>Chromadorea</taxon>
        <taxon>Rhabditida</taxon>
        <taxon>Tylenchina</taxon>
        <taxon>Tylenchomorpha</taxon>
        <taxon>Sphaerularioidea</taxon>
        <taxon>Anguinidae</taxon>
        <taxon>Anguininae</taxon>
        <taxon>Ditylenchus</taxon>
    </lineage>
</organism>
<evidence type="ECO:0008006" key="4">
    <source>
        <dbReference type="Google" id="ProtNLM"/>
    </source>
</evidence>
<evidence type="ECO:0000313" key="3">
    <source>
        <dbReference type="Proteomes" id="UP001201812"/>
    </source>
</evidence>
<evidence type="ECO:0000313" key="2">
    <source>
        <dbReference type="EMBL" id="KAI1695121.1"/>
    </source>
</evidence>
<proteinExistence type="predicted"/>
<protein>
    <recommendedName>
        <fullName evidence="4">Transmembrane protein</fullName>
    </recommendedName>
</protein>
<feature type="transmembrane region" description="Helical" evidence="1">
    <location>
        <begin position="60"/>
        <end position="78"/>
    </location>
</feature>
<dbReference type="EMBL" id="JAKKPZ010000439">
    <property type="protein sequence ID" value="KAI1695121.1"/>
    <property type="molecule type" value="Genomic_DNA"/>
</dbReference>